<name>A0A0F9F0U6_9ZZZZ</name>
<proteinExistence type="predicted"/>
<comment type="caution">
    <text evidence="1">The sequence shown here is derived from an EMBL/GenBank/DDBJ whole genome shotgun (WGS) entry which is preliminary data.</text>
</comment>
<reference evidence="1" key="1">
    <citation type="journal article" date="2015" name="Nature">
        <title>Complex archaea that bridge the gap between prokaryotes and eukaryotes.</title>
        <authorList>
            <person name="Spang A."/>
            <person name="Saw J.H."/>
            <person name="Jorgensen S.L."/>
            <person name="Zaremba-Niedzwiedzka K."/>
            <person name="Martijn J."/>
            <person name="Lind A.E."/>
            <person name="van Eijk R."/>
            <person name="Schleper C."/>
            <person name="Guy L."/>
            <person name="Ettema T.J."/>
        </authorList>
    </citation>
    <scope>NUCLEOTIDE SEQUENCE</scope>
</reference>
<evidence type="ECO:0000313" key="1">
    <source>
        <dbReference type="EMBL" id="KKL80008.1"/>
    </source>
</evidence>
<organism evidence="1">
    <name type="scientific">marine sediment metagenome</name>
    <dbReference type="NCBI Taxonomy" id="412755"/>
    <lineage>
        <taxon>unclassified sequences</taxon>
        <taxon>metagenomes</taxon>
        <taxon>ecological metagenomes</taxon>
    </lineage>
</organism>
<gene>
    <name evidence="1" type="ORF">LCGC14_2009160</name>
</gene>
<dbReference type="AlphaFoldDB" id="A0A0F9F0U6"/>
<sequence length="151" mass="16980">LYDVTNSTDLKTVTVTGQQPAIVYFQQSLVSTTEEVAIRVLSNSAAVTSFRVGPTWLWSGSRNRYAVDTSSLERGRDINKTVTLHLGQVMEDDVYHIGLLQDEDHDVERDDRANLIHVVIPVRFVLRSSRATAATWSWRTTPPPPSQKGIW</sequence>
<dbReference type="EMBL" id="LAZR01022992">
    <property type="protein sequence ID" value="KKL80008.1"/>
    <property type="molecule type" value="Genomic_DNA"/>
</dbReference>
<accession>A0A0F9F0U6</accession>
<protein>
    <submittedName>
        <fullName evidence="1">Uncharacterized protein</fullName>
    </submittedName>
</protein>
<feature type="non-terminal residue" evidence="1">
    <location>
        <position position="1"/>
    </location>
</feature>